<evidence type="ECO:0000256" key="4">
    <source>
        <dbReference type="PROSITE-ProRule" id="PRU00339"/>
    </source>
</evidence>
<keyword evidence="9" id="KW-1185">Reference proteome</keyword>
<dbReference type="SUPFAM" id="SSF48452">
    <property type="entry name" value="TPR-like"/>
    <property type="match status" value="1"/>
</dbReference>
<name>A0AAW8R0B4_9ALTE</name>
<dbReference type="InterPro" id="IPR050810">
    <property type="entry name" value="Bact_Secretion_Sys_Channel"/>
</dbReference>
<dbReference type="Gene3D" id="1.25.40.10">
    <property type="entry name" value="Tetratricopeptide repeat domain"/>
    <property type="match status" value="1"/>
</dbReference>
<evidence type="ECO:0000256" key="2">
    <source>
        <dbReference type="ARBA" id="ARBA00022729"/>
    </source>
</evidence>
<evidence type="ECO:0000256" key="1">
    <source>
        <dbReference type="ARBA" id="ARBA00004370"/>
    </source>
</evidence>
<dbReference type="PANTHER" id="PTHR30332">
    <property type="entry name" value="PROBABLE GENERAL SECRETION PATHWAY PROTEIN D"/>
    <property type="match status" value="1"/>
</dbReference>
<organism evidence="8 9">
    <name type="scientific">Brumicola blandensis</name>
    <dbReference type="NCBI Taxonomy" id="3075611"/>
    <lineage>
        <taxon>Bacteria</taxon>
        <taxon>Pseudomonadati</taxon>
        <taxon>Pseudomonadota</taxon>
        <taxon>Gammaproteobacteria</taxon>
        <taxon>Alteromonadales</taxon>
        <taxon>Alteromonadaceae</taxon>
        <taxon>Brumicola</taxon>
    </lineage>
</organism>
<dbReference type="RefSeq" id="WP_311361499.1">
    <property type="nucleotide sequence ID" value="NZ_JAVRIE010000003.1"/>
</dbReference>
<dbReference type="PROSITE" id="PS51257">
    <property type="entry name" value="PROKAR_LIPOPROTEIN"/>
    <property type="match status" value="1"/>
</dbReference>
<accession>A0AAW8R0B4</accession>
<comment type="caution">
    <text evidence="8">The sequence shown here is derived from an EMBL/GenBank/DDBJ whole genome shotgun (WGS) entry which is preliminary data.</text>
</comment>
<dbReference type="PANTHER" id="PTHR30332:SF24">
    <property type="entry name" value="SECRETIN GSPD-RELATED"/>
    <property type="match status" value="1"/>
</dbReference>
<evidence type="ECO:0000256" key="6">
    <source>
        <dbReference type="SAM" id="SignalP"/>
    </source>
</evidence>
<dbReference type="Proteomes" id="UP001249020">
    <property type="component" value="Unassembled WGS sequence"/>
</dbReference>
<evidence type="ECO:0000313" key="9">
    <source>
        <dbReference type="Proteomes" id="UP001249020"/>
    </source>
</evidence>
<keyword evidence="2 6" id="KW-0732">Signal</keyword>
<feature type="repeat" description="TPR" evidence="4">
    <location>
        <begin position="61"/>
        <end position="94"/>
    </location>
</feature>
<protein>
    <recommendedName>
        <fullName evidence="7">Type II/III secretion system secretin-like domain-containing protein</fullName>
    </recommendedName>
</protein>
<feature type="domain" description="Type II/III secretion system secretin-like" evidence="7">
    <location>
        <begin position="378"/>
        <end position="531"/>
    </location>
</feature>
<sequence length="619" mass="69275">MKFNRLLVTACVTIALSACQTTDNTSSAFLSDEYSQKSSQQITFTKNLSEYIANQNVDSVTRQITAKGVNYLERGDYTKASEYFNSALRLDLTNSYVQFMNAITYHLQAIQGDAEKFELAEQGYNMALRFDESNWLAKYYLGLSQLDKRNFKQAQKHLMEAAMMNNADPEILYDLARSAYYAQDPVIAHSAIEKLIKEFPEEANTPRTLRAAAITNAALGQDKTAQVYLSDYRKYSSDIHASQLSNRLSSWDQVYTAQSSDYRGSGLTKVAQQDTLIPGASPSRKAKMNENNEGFDSDMVVVDVVIIRTQEDVSTTKGFNILSGLQLQFGDPLSNTPGFAYDRLKTFGDSGSDSSAITQLISMPSVNYSLNIFNTLAGRNEILARPSLVALQGKTSEFFSGVDVVAAAVSGGDGSAVSISKEIGVKLAVKPEFLEGDRVRLEVEAERTFLTTPSSSVVFEFRLDTSKTTVNANVVMKFGETLVLSGLSEEESEESRDSVPFLGDIPGLQYFFAKQGTREFRKSVIILLTPRRTHYVNRDEGDILAAQAQLSDFEQTVRAYENRFQNYFMPRSTISDVLTMANKNRLFTDFKTGDFELESWHRRDTHSDRLKHALDFLFY</sequence>
<reference evidence="8 9" key="1">
    <citation type="submission" date="2023-09" db="EMBL/GenBank/DDBJ databases">
        <authorList>
            <person name="Rey-Velasco X."/>
        </authorList>
    </citation>
    <scope>NUCLEOTIDE SEQUENCE [LARGE SCALE GENOMIC DNA]</scope>
    <source>
        <strain evidence="8 9">W409</strain>
    </source>
</reference>
<dbReference type="SMART" id="SM00028">
    <property type="entry name" value="TPR"/>
    <property type="match status" value="3"/>
</dbReference>
<dbReference type="AlphaFoldDB" id="A0AAW8R0B4"/>
<comment type="subcellular location">
    <subcellularLocation>
        <location evidence="1">Membrane</location>
    </subcellularLocation>
</comment>
<dbReference type="PROSITE" id="PS50005">
    <property type="entry name" value="TPR"/>
    <property type="match status" value="1"/>
</dbReference>
<keyword evidence="4" id="KW-0802">TPR repeat</keyword>
<dbReference type="InterPro" id="IPR004846">
    <property type="entry name" value="T2SS/T3SS_dom"/>
</dbReference>
<dbReference type="InterPro" id="IPR019734">
    <property type="entry name" value="TPR_rpt"/>
</dbReference>
<comment type="similarity">
    <text evidence="5">Belongs to the bacterial secretin family.</text>
</comment>
<feature type="signal peptide" evidence="6">
    <location>
        <begin position="1"/>
        <end position="17"/>
    </location>
</feature>
<evidence type="ECO:0000256" key="5">
    <source>
        <dbReference type="RuleBase" id="RU004003"/>
    </source>
</evidence>
<dbReference type="GO" id="GO:0009306">
    <property type="term" value="P:protein secretion"/>
    <property type="evidence" value="ECO:0007669"/>
    <property type="project" value="InterPro"/>
</dbReference>
<dbReference type="Pfam" id="PF00263">
    <property type="entry name" value="Secretin"/>
    <property type="match status" value="1"/>
</dbReference>
<dbReference type="EMBL" id="JAVRIE010000003">
    <property type="protein sequence ID" value="MDT0582721.1"/>
    <property type="molecule type" value="Genomic_DNA"/>
</dbReference>
<evidence type="ECO:0000313" key="8">
    <source>
        <dbReference type="EMBL" id="MDT0582721.1"/>
    </source>
</evidence>
<keyword evidence="3" id="KW-0472">Membrane</keyword>
<dbReference type="GO" id="GO:0015627">
    <property type="term" value="C:type II protein secretion system complex"/>
    <property type="evidence" value="ECO:0007669"/>
    <property type="project" value="TreeGrafter"/>
</dbReference>
<proteinExistence type="inferred from homology"/>
<gene>
    <name evidence="8" type="ORF">RM544_09215</name>
</gene>
<evidence type="ECO:0000256" key="3">
    <source>
        <dbReference type="ARBA" id="ARBA00023136"/>
    </source>
</evidence>
<dbReference type="InterPro" id="IPR011990">
    <property type="entry name" value="TPR-like_helical_dom_sf"/>
</dbReference>
<dbReference type="GO" id="GO:0016020">
    <property type="term" value="C:membrane"/>
    <property type="evidence" value="ECO:0007669"/>
    <property type="project" value="UniProtKB-SubCell"/>
</dbReference>
<feature type="chain" id="PRO_5043555449" description="Type II/III secretion system secretin-like domain-containing protein" evidence="6">
    <location>
        <begin position="18"/>
        <end position="619"/>
    </location>
</feature>
<evidence type="ECO:0000259" key="7">
    <source>
        <dbReference type="Pfam" id="PF00263"/>
    </source>
</evidence>